<organism evidence="2">
    <name type="scientific">Noctiluca scintillans</name>
    <name type="common">Sea sparkle</name>
    <name type="synonym">Red tide dinoflagellate</name>
    <dbReference type="NCBI Taxonomy" id="2966"/>
    <lineage>
        <taxon>Eukaryota</taxon>
        <taxon>Sar</taxon>
        <taxon>Alveolata</taxon>
        <taxon>Dinophyceae</taxon>
        <taxon>Noctilucales</taxon>
        <taxon>Noctilucaceae</taxon>
        <taxon>Noctiluca</taxon>
    </lineage>
</organism>
<dbReference type="EMBL" id="HBFQ01023777">
    <property type="protein sequence ID" value="CAD8842380.1"/>
    <property type="molecule type" value="Transcribed_RNA"/>
</dbReference>
<protein>
    <submittedName>
        <fullName evidence="2">Uncharacterized protein</fullName>
    </submittedName>
</protein>
<evidence type="ECO:0000256" key="1">
    <source>
        <dbReference type="SAM" id="MobiDB-lite"/>
    </source>
</evidence>
<name>A0A7S1A4G3_NOCSC</name>
<reference evidence="2" key="1">
    <citation type="submission" date="2021-01" db="EMBL/GenBank/DDBJ databases">
        <authorList>
            <person name="Corre E."/>
            <person name="Pelletier E."/>
            <person name="Niang G."/>
            <person name="Scheremetjew M."/>
            <person name="Finn R."/>
            <person name="Kale V."/>
            <person name="Holt S."/>
            <person name="Cochrane G."/>
            <person name="Meng A."/>
            <person name="Brown T."/>
            <person name="Cohen L."/>
        </authorList>
    </citation>
    <scope>NUCLEOTIDE SEQUENCE</scope>
</reference>
<accession>A0A7S1A4G3</accession>
<sequence length="205" mass="22571">MADKRSAAAEADGAPLQKKADNTVAVEVAAHERQVLSDRVGQALESAWAKLGCGSDEVLRQLKEEVLASLTKNEAVGHFSHVMTLELGDMTCTGNENGSDQRFVANHGVTAIQDAYHTSSEKLGFDLMKENYMEEKDAEQLRELGFMAGKQWEDFKAEEFALGSLDYDVILDLWLRLARESLPDLVWAKAEGGQWSQVGGSFLFS</sequence>
<proteinExistence type="predicted"/>
<dbReference type="AlphaFoldDB" id="A0A7S1A4G3"/>
<evidence type="ECO:0000313" key="2">
    <source>
        <dbReference type="EMBL" id="CAD8842380.1"/>
    </source>
</evidence>
<feature type="region of interest" description="Disordered" evidence="1">
    <location>
        <begin position="1"/>
        <end position="21"/>
    </location>
</feature>
<gene>
    <name evidence="2" type="ORF">NSCI0253_LOCUS16728</name>
</gene>